<accession>A0A142VAF9</accession>
<organism evidence="2 5">
    <name type="scientific">Dehalococcoides mccartyi</name>
    <dbReference type="NCBI Taxonomy" id="61435"/>
    <lineage>
        <taxon>Bacteria</taxon>
        <taxon>Bacillati</taxon>
        <taxon>Chloroflexota</taxon>
        <taxon>Dehalococcoidia</taxon>
        <taxon>Dehalococcoidales</taxon>
        <taxon>Dehalococcoidaceae</taxon>
        <taxon>Dehalococcoides</taxon>
    </lineage>
</organism>
<dbReference type="RefSeq" id="WP_012984318.1">
    <property type="nucleotide sequence ID" value="NZ_AP024514.1"/>
</dbReference>
<dbReference type="Gene3D" id="3.30.1310.20">
    <property type="entry name" value="PRTase-like"/>
    <property type="match status" value="1"/>
</dbReference>
<feature type="domain" description="Phosphoribosyltransferase" evidence="1">
    <location>
        <begin position="21"/>
        <end position="203"/>
    </location>
</feature>
<evidence type="ECO:0000313" key="4">
    <source>
        <dbReference type="EMBL" id="RAL71040.1"/>
    </source>
</evidence>
<evidence type="ECO:0000313" key="2">
    <source>
        <dbReference type="EMBL" id="AMU86591.1"/>
    </source>
</evidence>
<dbReference type="EMBL" id="QGLD01000008">
    <property type="protein sequence ID" value="RAL71040.1"/>
    <property type="molecule type" value="Genomic_DNA"/>
</dbReference>
<protein>
    <submittedName>
        <fullName evidence="3">Phosphoribosyl transferase domain protein</fullName>
    </submittedName>
    <submittedName>
        <fullName evidence="2">Phosphoribosyltransferase-like protein</fullName>
    </submittedName>
</protein>
<dbReference type="InterPro" id="IPR029057">
    <property type="entry name" value="PRTase-like"/>
</dbReference>
<dbReference type="Proteomes" id="UP000076394">
    <property type="component" value="Chromosome"/>
</dbReference>
<keyword evidence="2" id="KW-0808">Transferase</keyword>
<dbReference type="Proteomes" id="UP000248786">
    <property type="component" value="Unassembled WGS sequence"/>
</dbReference>
<dbReference type="Proteomes" id="UP000249146">
    <property type="component" value="Unassembled WGS sequence"/>
</dbReference>
<gene>
    <name evidence="4" type="ORF">C1G86_0800</name>
    <name evidence="3" type="ORF">C1G87_0799</name>
    <name evidence="2" type="ORF">Dm11a5_0765</name>
</gene>
<dbReference type="CDD" id="cd06223">
    <property type="entry name" value="PRTases_typeI"/>
    <property type="match status" value="1"/>
</dbReference>
<reference evidence="2 5" key="1">
    <citation type="submission" date="2015-03" db="EMBL/GenBank/DDBJ databases">
        <title>Genomic characterization of Dehalococcoides mccartyi strain 11a5, an unusal plasmid-containing chloroethene dechlorinator.</title>
        <authorList>
            <person name="Zhao S."/>
            <person name="Ding C."/>
            <person name="He J."/>
        </authorList>
    </citation>
    <scope>NUCLEOTIDE SEQUENCE [LARGE SCALE GENOMIC DNA]</scope>
    <source>
        <strain evidence="2 5">11a5</strain>
    </source>
</reference>
<evidence type="ECO:0000313" key="5">
    <source>
        <dbReference type="Proteomes" id="UP000076394"/>
    </source>
</evidence>
<proteinExistence type="predicted"/>
<keyword evidence="2" id="KW-0328">Glycosyltransferase</keyword>
<dbReference type="Pfam" id="PF00156">
    <property type="entry name" value="Pribosyltran"/>
    <property type="match status" value="1"/>
</dbReference>
<dbReference type="EMBL" id="QGLC01000009">
    <property type="protein sequence ID" value="RAL69715.1"/>
    <property type="molecule type" value="Genomic_DNA"/>
</dbReference>
<dbReference type="Gene3D" id="3.40.50.2020">
    <property type="match status" value="1"/>
</dbReference>
<evidence type="ECO:0000313" key="7">
    <source>
        <dbReference type="Proteomes" id="UP000249146"/>
    </source>
</evidence>
<dbReference type="GO" id="GO:0016757">
    <property type="term" value="F:glycosyltransferase activity"/>
    <property type="evidence" value="ECO:0007669"/>
    <property type="project" value="UniProtKB-KW"/>
</dbReference>
<sequence>MLKIVSQDHSAFTDRYEAGAFLAIEFGQLKGKQAVVLGIPRGGVVIAAQIAERLRDARLDIILSRKLRAPSSPELAIGSISENGQIYLNRHLIQQLGISSDYIQQESEFQFDELKRRARVYREVIPRIPLNNRLVIIADDGIATGATFEAALNSVRQECPAYLIAALPVGPESTLKRLEHLADEVICLKCPEEFESVGQYYCYFTQVDDADVLNTLKRFRHIV</sequence>
<dbReference type="OrthoDB" id="9810066at2"/>
<dbReference type="AlphaFoldDB" id="A0A142VAF9"/>
<dbReference type="PATRIC" id="fig|61435.13.peg.802"/>
<evidence type="ECO:0000313" key="3">
    <source>
        <dbReference type="EMBL" id="RAL69715.1"/>
    </source>
</evidence>
<dbReference type="InterPro" id="IPR000836">
    <property type="entry name" value="PRTase_dom"/>
</dbReference>
<evidence type="ECO:0000313" key="6">
    <source>
        <dbReference type="Proteomes" id="UP000248786"/>
    </source>
</evidence>
<name>A0A142VAF9_9CHLR</name>
<evidence type="ECO:0000259" key="1">
    <source>
        <dbReference type="Pfam" id="PF00156"/>
    </source>
</evidence>
<dbReference type="SUPFAM" id="SSF53271">
    <property type="entry name" value="PRTase-like"/>
    <property type="match status" value="1"/>
</dbReference>
<dbReference type="EMBL" id="CP011127">
    <property type="protein sequence ID" value="AMU86591.1"/>
    <property type="molecule type" value="Genomic_DNA"/>
</dbReference>
<reference evidence="6 7" key="2">
    <citation type="submission" date="2018-05" db="EMBL/GenBank/DDBJ databases">
        <title>Draft genome sequences of Dehalococcoides mccartyi strains RC and KS.</title>
        <authorList>
            <person name="Higgins S.A."/>
            <person name="Padilla-Crespo E."/>
            <person name="Loeffler F.E."/>
        </authorList>
    </citation>
    <scope>NUCLEOTIDE SEQUENCE [LARGE SCALE GENOMIC DNA]</scope>
    <source>
        <strain evidence="4 6">KS</strain>
        <strain evidence="3 7">RC</strain>
    </source>
</reference>